<organism evidence="2 3">
    <name type="scientific">Alkalicoccobacillus murimartini</name>
    <dbReference type="NCBI Taxonomy" id="171685"/>
    <lineage>
        <taxon>Bacteria</taxon>
        <taxon>Bacillati</taxon>
        <taxon>Bacillota</taxon>
        <taxon>Bacilli</taxon>
        <taxon>Bacillales</taxon>
        <taxon>Bacillaceae</taxon>
        <taxon>Alkalicoccobacillus</taxon>
    </lineage>
</organism>
<dbReference type="Proteomes" id="UP001225034">
    <property type="component" value="Unassembled WGS sequence"/>
</dbReference>
<dbReference type="InterPro" id="IPR018958">
    <property type="entry name" value="Knr4/Smi1-like_dom"/>
</dbReference>
<name>A0ABT9YJZ1_9BACI</name>
<dbReference type="Gene3D" id="3.40.1580.10">
    <property type="entry name" value="SMI1/KNR4-like"/>
    <property type="match status" value="1"/>
</dbReference>
<feature type="domain" description="Knr4/Smi1-like" evidence="1">
    <location>
        <begin position="18"/>
        <end position="146"/>
    </location>
</feature>
<dbReference type="SMART" id="SM00860">
    <property type="entry name" value="SMI1_KNR4"/>
    <property type="match status" value="1"/>
</dbReference>
<proteinExistence type="predicted"/>
<dbReference type="InterPro" id="IPR037883">
    <property type="entry name" value="Knr4/Smi1-like_sf"/>
</dbReference>
<keyword evidence="3" id="KW-1185">Reference proteome</keyword>
<protein>
    <recommendedName>
        <fullName evidence="1">Knr4/Smi1-like domain-containing protein</fullName>
    </recommendedName>
</protein>
<dbReference type="RefSeq" id="WP_306982551.1">
    <property type="nucleotide sequence ID" value="NZ_JAUSUA010000002.1"/>
</dbReference>
<sequence>MTQTYWTSDIFDEYELAPLTDSTIQGVEKQLNIRFPKAYLDLLKVQNGGYLHLNQFPYAYEYEDGSLPIDLLYGLSLDPSEGVLQSSYLIKEWDLPSQIVLLSGDGSTWVALDYRQNQSEPSVAFFDIDLEFEATLAESFDEFLSKLYKESDDEEDEFEEDQIEFSYEQGKKVFSGHNIGKISSALLYFINTDSDTNWLLSQLKKVVVKEDEFIVQDAAVTLYRIIDKRFDEEGINRESIQEVIDMLKNHSDRAIQNFSKKAQRLFDEKQA</sequence>
<comment type="caution">
    <text evidence="2">The sequence shown here is derived from an EMBL/GenBank/DDBJ whole genome shotgun (WGS) entry which is preliminary data.</text>
</comment>
<evidence type="ECO:0000313" key="2">
    <source>
        <dbReference type="EMBL" id="MDQ0207344.1"/>
    </source>
</evidence>
<dbReference type="SUPFAM" id="SSF160631">
    <property type="entry name" value="SMI1/KNR4-like"/>
    <property type="match status" value="1"/>
</dbReference>
<accession>A0ABT9YJZ1</accession>
<evidence type="ECO:0000259" key="1">
    <source>
        <dbReference type="SMART" id="SM00860"/>
    </source>
</evidence>
<dbReference type="EMBL" id="JAUSUA010000002">
    <property type="protein sequence ID" value="MDQ0207344.1"/>
    <property type="molecule type" value="Genomic_DNA"/>
</dbReference>
<gene>
    <name evidence="2" type="ORF">J2S05_002143</name>
</gene>
<evidence type="ECO:0000313" key="3">
    <source>
        <dbReference type="Proteomes" id="UP001225034"/>
    </source>
</evidence>
<reference evidence="2 3" key="1">
    <citation type="submission" date="2023-07" db="EMBL/GenBank/DDBJ databases">
        <title>Genomic Encyclopedia of Type Strains, Phase IV (KMG-IV): sequencing the most valuable type-strain genomes for metagenomic binning, comparative biology and taxonomic classification.</title>
        <authorList>
            <person name="Goeker M."/>
        </authorList>
    </citation>
    <scope>NUCLEOTIDE SEQUENCE [LARGE SCALE GENOMIC DNA]</scope>
    <source>
        <strain evidence="2 3">DSM 19154</strain>
    </source>
</reference>
<dbReference type="Pfam" id="PF09346">
    <property type="entry name" value="SMI1_KNR4"/>
    <property type="match status" value="1"/>
</dbReference>